<evidence type="ECO:0000256" key="1">
    <source>
        <dbReference type="SAM" id="MobiDB-lite"/>
    </source>
</evidence>
<dbReference type="Proteomes" id="UP000670092">
    <property type="component" value="Unassembled WGS sequence"/>
</dbReference>
<organism evidence="2 3">
    <name type="scientific">Ajellomyces capsulatus</name>
    <name type="common">Darling's disease fungus</name>
    <name type="synonym">Histoplasma capsulatum</name>
    <dbReference type="NCBI Taxonomy" id="5037"/>
    <lineage>
        <taxon>Eukaryota</taxon>
        <taxon>Fungi</taxon>
        <taxon>Dikarya</taxon>
        <taxon>Ascomycota</taxon>
        <taxon>Pezizomycotina</taxon>
        <taxon>Eurotiomycetes</taxon>
        <taxon>Eurotiomycetidae</taxon>
        <taxon>Onygenales</taxon>
        <taxon>Ajellomycetaceae</taxon>
        <taxon>Histoplasma</taxon>
    </lineage>
</organism>
<comment type="caution">
    <text evidence="2">The sequence shown here is derived from an EMBL/GenBank/DDBJ whole genome shotgun (WGS) entry which is preliminary data.</text>
</comment>
<dbReference type="AlphaFoldDB" id="A0A8H8D817"/>
<dbReference type="EMBL" id="JAEVHI010000001">
    <property type="protein sequence ID" value="KAG5305450.1"/>
    <property type="molecule type" value="Genomic_DNA"/>
</dbReference>
<protein>
    <submittedName>
        <fullName evidence="2">Uncharacterized protein</fullName>
    </submittedName>
</protein>
<name>A0A8H8D817_AJECA</name>
<accession>A0A8H8D817</accession>
<gene>
    <name evidence="2" type="ORF">I7I52_04115</name>
</gene>
<evidence type="ECO:0000313" key="3">
    <source>
        <dbReference type="Proteomes" id="UP000670092"/>
    </source>
</evidence>
<reference evidence="2 3" key="1">
    <citation type="submission" date="2021-01" db="EMBL/GenBank/DDBJ databases">
        <title>Chromosome-level genome assembly of a human fungal pathogen reveals clustering of transcriptionally co-regulated genes.</title>
        <authorList>
            <person name="Voorhies M."/>
            <person name="Cohen S."/>
            <person name="Shea T.P."/>
            <person name="Petrus S."/>
            <person name="Munoz J.F."/>
            <person name="Poplawski S."/>
            <person name="Goldman W.E."/>
            <person name="Michael T."/>
            <person name="Cuomo C.A."/>
            <person name="Sil A."/>
            <person name="Beyhan S."/>
        </authorList>
    </citation>
    <scope>NUCLEOTIDE SEQUENCE [LARGE SCALE GENOMIC DNA]</scope>
    <source>
        <strain evidence="2 3">G184AR</strain>
    </source>
</reference>
<dbReference type="VEuPathDB" id="FungiDB:I7I52_04115"/>
<feature type="compositionally biased region" description="Basic and acidic residues" evidence="1">
    <location>
        <begin position="26"/>
        <end position="37"/>
    </location>
</feature>
<feature type="region of interest" description="Disordered" evidence="1">
    <location>
        <begin position="1"/>
        <end position="49"/>
    </location>
</feature>
<sequence>MTGNSSKVGTRGLYAIGDQTNSPRSEAMEAKRNRDHPPLSSRRGSRHLKEQYLAKNGSTLTDEDLAKLDPTAPVSLFFFPRSILRVSFGSCEVESGKAGEMVRDAA</sequence>
<proteinExistence type="predicted"/>
<evidence type="ECO:0000313" key="2">
    <source>
        <dbReference type="EMBL" id="KAG5305450.1"/>
    </source>
</evidence>
<dbReference type="OrthoDB" id="3358750at2759"/>